<feature type="region of interest" description="Disordered" evidence="8">
    <location>
        <begin position="218"/>
        <end position="240"/>
    </location>
</feature>
<evidence type="ECO:0000256" key="5">
    <source>
        <dbReference type="ARBA" id="ARBA00022989"/>
    </source>
</evidence>
<keyword evidence="4 9" id="KW-0812">Transmembrane</keyword>
<proteinExistence type="predicted"/>
<evidence type="ECO:0000256" key="9">
    <source>
        <dbReference type="SAM" id="Phobius"/>
    </source>
</evidence>
<dbReference type="GO" id="GO:0012505">
    <property type="term" value="C:endomembrane system"/>
    <property type="evidence" value="ECO:0007669"/>
    <property type="project" value="UniProtKB-SubCell"/>
</dbReference>
<dbReference type="GO" id="GO:0016760">
    <property type="term" value="F:cellulose synthase (UDP-forming) activity"/>
    <property type="evidence" value="ECO:0007669"/>
    <property type="project" value="InterPro"/>
</dbReference>
<dbReference type="InterPro" id="IPR005150">
    <property type="entry name" value="Cellulose_synth"/>
</dbReference>
<dbReference type="AlphaFoldDB" id="A0AAV5FCN3"/>
<reference evidence="10" key="2">
    <citation type="submission" date="2021-12" db="EMBL/GenBank/DDBJ databases">
        <title>Resequencing data analysis of finger millet.</title>
        <authorList>
            <person name="Hatakeyama M."/>
            <person name="Aluri S."/>
            <person name="Balachadran M.T."/>
            <person name="Sivarajan S.R."/>
            <person name="Poveda L."/>
            <person name="Shimizu-Inatsugi R."/>
            <person name="Schlapbach R."/>
            <person name="Sreeman S.M."/>
            <person name="Shimizu K.K."/>
        </authorList>
    </citation>
    <scope>NUCLEOTIDE SEQUENCE</scope>
</reference>
<evidence type="ECO:0000256" key="8">
    <source>
        <dbReference type="SAM" id="MobiDB-lite"/>
    </source>
</evidence>
<keyword evidence="11" id="KW-1185">Reference proteome</keyword>
<accession>A0AAV5FCN3</accession>
<evidence type="ECO:0000256" key="1">
    <source>
        <dbReference type="ARBA" id="ARBA00004308"/>
    </source>
</evidence>
<evidence type="ECO:0000256" key="6">
    <source>
        <dbReference type="ARBA" id="ARBA00023136"/>
    </source>
</evidence>
<evidence type="ECO:0000256" key="4">
    <source>
        <dbReference type="ARBA" id="ARBA00022692"/>
    </source>
</evidence>
<dbReference type="Proteomes" id="UP001054889">
    <property type="component" value="Unassembled WGS sequence"/>
</dbReference>
<sequence>MIGWLEIKWAGITWLDYWRNEQFFMIGSTSAYPAAVLHMAVNLLTKKGIHFRVTSKQTAADDNDKYADLYDFRWVPMLFPSVVVLMFNVGAIGVALGKTVWDLQLSYLSRRPRSPSLVHRRTAHLRPLLTHGIGPPPMLALPPSLLPCSREELHPNKSHHLGPHRAGGHRCRAILVGRVGGRRRLLGPRHRHVMPFLGRTERLEPVWTHKAVHASSRWVEDRSIGDGPRGRRSGGGGGWE</sequence>
<evidence type="ECO:0000313" key="11">
    <source>
        <dbReference type="Proteomes" id="UP001054889"/>
    </source>
</evidence>
<organism evidence="10 11">
    <name type="scientific">Eleusine coracana subsp. coracana</name>
    <dbReference type="NCBI Taxonomy" id="191504"/>
    <lineage>
        <taxon>Eukaryota</taxon>
        <taxon>Viridiplantae</taxon>
        <taxon>Streptophyta</taxon>
        <taxon>Embryophyta</taxon>
        <taxon>Tracheophyta</taxon>
        <taxon>Spermatophyta</taxon>
        <taxon>Magnoliopsida</taxon>
        <taxon>Liliopsida</taxon>
        <taxon>Poales</taxon>
        <taxon>Poaceae</taxon>
        <taxon>PACMAD clade</taxon>
        <taxon>Chloridoideae</taxon>
        <taxon>Cynodonteae</taxon>
        <taxon>Eleusininae</taxon>
        <taxon>Eleusine</taxon>
    </lineage>
</organism>
<gene>
    <name evidence="10" type="primary">gb21195</name>
    <name evidence="10" type="ORF">PR202_gb21195</name>
</gene>
<dbReference type="Pfam" id="PF03552">
    <property type="entry name" value="Cellulose_synt"/>
    <property type="match status" value="1"/>
</dbReference>
<evidence type="ECO:0000313" key="10">
    <source>
        <dbReference type="EMBL" id="GJN32675.1"/>
    </source>
</evidence>
<comment type="caution">
    <text evidence="10">The sequence shown here is derived from an EMBL/GenBank/DDBJ whole genome shotgun (WGS) entry which is preliminary data.</text>
</comment>
<keyword evidence="2" id="KW-0328">Glycosyltransferase</keyword>
<dbReference type="EMBL" id="BQKI01000084">
    <property type="protein sequence ID" value="GJN32675.1"/>
    <property type="molecule type" value="Genomic_DNA"/>
</dbReference>
<reference evidence="10" key="1">
    <citation type="journal article" date="2018" name="DNA Res.">
        <title>Multiple hybrid de novo genome assembly of finger millet, an orphan allotetraploid crop.</title>
        <authorList>
            <person name="Hatakeyama M."/>
            <person name="Aluri S."/>
            <person name="Balachadran M.T."/>
            <person name="Sivarajan S.R."/>
            <person name="Patrignani A."/>
            <person name="Gruter S."/>
            <person name="Poveda L."/>
            <person name="Shimizu-Inatsugi R."/>
            <person name="Baeten J."/>
            <person name="Francoijs K.J."/>
            <person name="Nataraja K.N."/>
            <person name="Reddy Y.A.N."/>
            <person name="Phadnis S."/>
            <person name="Ravikumar R.L."/>
            <person name="Schlapbach R."/>
            <person name="Sreeman S.M."/>
            <person name="Shimizu K.K."/>
        </authorList>
    </citation>
    <scope>NUCLEOTIDE SEQUENCE</scope>
</reference>
<dbReference type="GO" id="GO:0071555">
    <property type="term" value="P:cell wall organization"/>
    <property type="evidence" value="ECO:0007669"/>
    <property type="project" value="UniProtKB-KW"/>
</dbReference>
<dbReference type="GO" id="GO:0016020">
    <property type="term" value="C:membrane"/>
    <property type="evidence" value="ECO:0007669"/>
    <property type="project" value="InterPro"/>
</dbReference>
<keyword evidence="6 9" id="KW-0472">Membrane</keyword>
<evidence type="ECO:0000256" key="2">
    <source>
        <dbReference type="ARBA" id="ARBA00022676"/>
    </source>
</evidence>
<keyword evidence="3" id="KW-0808">Transferase</keyword>
<evidence type="ECO:0000256" key="3">
    <source>
        <dbReference type="ARBA" id="ARBA00022679"/>
    </source>
</evidence>
<keyword evidence="5 9" id="KW-1133">Transmembrane helix</keyword>
<feature type="transmembrane region" description="Helical" evidence="9">
    <location>
        <begin position="78"/>
        <end position="101"/>
    </location>
</feature>
<dbReference type="GO" id="GO:0030244">
    <property type="term" value="P:cellulose biosynthetic process"/>
    <property type="evidence" value="ECO:0007669"/>
    <property type="project" value="InterPro"/>
</dbReference>
<dbReference type="PANTHER" id="PTHR13301">
    <property type="entry name" value="X-BOX TRANSCRIPTION FACTOR-RELATED"/>
    <property type="match status" value="1"/>
</dbReference>
<evidence type="ECO:0000256" key="7">
    <source>
        <dbReference type="ARBA" id="ARBA00023316"/>
    </source>
</evidence>
<name>A0AAV5FCN3_ELECO</name>
<protein>
    <submittedName>
        <fullName evidence="10">Uncharacterized protein</fullName>
    </submittedName>
</protein>
<comment type="subcellular location">
    <subcellularLocation>
        <location evidence="1">Endomembrane system</location>
    </subcellularLocation>
</comment>
<keyword evidence="7" id="KW-0961">Cell wall biogenesis/degradation</keyword>